<dbReference type="Pfam" id="PF00535">
    <property type="entry name" value="Glycos_transf_2"/>
    <property type="match status" value="1"/>
</dbReference>
<dbReference type="PANTHER" id="PTHR22916:SF3">
    <property type="entry name" value="UDP-GLCNAC:BETAGAL BETA-1,3-N-ACETYLGLUCOSAMINYLTRANSFERASE-LIKE PROTEIN 1"/>
    <property type="match status" value="1"/>
</dbReference>
<comment type="caution">
    <text evidence="2">The sequence shown here is derived from an EMBL/GenBank/DDBJ whole genome shotgun (WGS) entry which is preliminary data.</text>
</comment>
<reference evidence="2 3" key="1">
    <citation type="journal article" date="2016" name="Nat. Commun.">
        <title>Thousands of microbial genomes shed light on interconnected biogeochemical processes in an aquifer system.</title>
        <authorList>
            <person name="Anantharaman K."/>
            <person name="Brown C.T."/>
            <person name="Hug L.A."/>
            <person name="Sharon I."/>
            <person name="Castelle C.J."/>
            <person name="Probst A.J."/>
            <person name="Thomas B.C."/>
            <person name="Singh A."/>
            <person name="Wilkins M.J."/>
            <person name="Karaoz U."/>
            <person name="Brodie E.L."/>
            <person name="Williams K.H."/>
            <person name="Hubbard S.S."/>
            <person name="Banfield J.F."/>
        </authorList>
    </citation>
    <scope>NUCLEOTIDE SEQUENCE [LARGE SCALE GENOMIC DNA]</scope>
</reference>
<evidence type="ECO:0000313" key="2">
    <source>
        <dbReference type="EMBL" id="OGZ64154.1"/>
    </source>
</evidence>
<dbReference type="Gene3D" id="3.90.550.10">
    <property type="entry name" value="Spore Coat Polysaccharide Biosynthesis Protein SpsA, Chain A"/>
    <property type="match status" value="1"/>
</dbReference>
<accession>A0A1G2HNP6</accession>
<dbReference type="STRING" id="1802202.A2730_03420"/>
<dbReference type="InterPro" id="IPR029044">
    <property type="entry name" value="Nucleotide-diphossugar_trans"/>
</dbReference>
<dbReference type="PANTHER" id="PTHR22916">
    <property type="entry name" value="GLYCOSYLTRANSFERASE"/>
    <property type="match status" value="1"/>
</dbReference>
<organism evidence="2 3">
    <name type="scientific">Candidatus Staskawiczbacteria bacterium RIFCSPHIGHO2_01_FULL_39_25</name>
    <dbReference type="NCBI Taxonomy" id="1802202"/>
    <lineage>
        <taxon>Bacteria</taxon>
        <taxon>Candidatus Staskawicziibacteriota</taxon>
    </lineage>
</organism>
<name>A0A1G2HNP6_9BACT</name>
<evidence type="ECO:0000259" key="1">
    <source>
        <dbReference type="Pfam" id="PF00535"/>
    </source>
</evidence>
<evidence type="ECO:0000313" key="3">
    <source>
        <dbReference type="Proteomes" id="UP000176855"/>
    </source>
</evidence>
<dbReference type="SUPFAM" id="SSF53448">
    <property type="entry name" value="Nucleotide-diphospho-sugar transferases"/>
    <property type="match status" value="1"/>
</dbReference>
<dbReference type="InterPro" id="IPR001173">
    <property type="entry name" value="Glyco_trans_2-like"/>
</dbReference>
<sequence length="291" mass="34173">MTTAYSEKPIVSVIIATYNRAKTLPRAIDSALNQSYGNIEIMVIDDGSTDATEEVVRSYSKNPKVRYMYQENKNCHVDTRNNGIKATQGKYLAILDDDDFWCDVKKIEKQVDFLENNKEYVLVGGGAIKIDHEGNEIVRYLLPEKDADIREKILISNSFAHVTVLFKKEAWETLGGYDPHFDGMEDWNLWMRMGTIGKFHNIQEFFVRYTGHQRGNLGYVEKKYSKQEWLKLNIKLKKKFKGQYPHYAKALLFCWLGYFYSLLPFRRQLWPAIFKIRSALFKETPWKYKKK</sequence>
<gene>
    <name evidence="2" type="ORF">A2730_03420</name>
</gene>
<dbReference type="EMBL" id="MHOO01000008">
    <property type="protein sequence ID" value="OGZ64154.1"/>
    <property type="molecule type" value="Genomic_DNA"/>
</dbReference>
<dbReference type="GO" id="GO:0016758">
    <property type="term" value="F:hexosyltransferase activity"/>
    <property type="evidence" value="ECO:0007669"/>
    <property type="project" value="UniProtKB-ARBA"/>
</dbReference>
<dbReference type="AlphaFoldDB" id="A0A1G2HNP6"/>
<dbReference type="Proteomes" id="UP000176855">
    <property type="component" value="Unassembled WGS sequence"/>
</dbReference>
<protein>
    <recommendedName>
        <fullName evidence="1">Glycosyltransferase 2-like domain-containing protein</fullName>
    </recommendedName>
</protein>
<proteinExistence type="predicted"/>
<feature type="domain" description="Glycosyltransferase 2-like" evidence="1">
    <location>
        <begin position="12"/>
        <end position="147"/>
    </location>
</feature>